<dbReference type="Proteomes" id="UP000308528">
    <property type="component" value="Unassembled WGS sequence"/>
</dbReference>
<protein>
    <recommendedName>
        <fullName evidence="3">AsmA family protein</fullName>
    </recommendedName>
</protein>
<proteinExistence type="predicted"/>
<name>A0A4V3XLQ8_9BACT</name>
<dbReference type="GO" id="GO:0005886">
    <property type="term" value="C:plasma membrane"/>
    <property type="evidence" value="ECO:0007669"/>
    <property type="project" value="TreeGrafter"/>
</dbReference>
<evidence type="ECO:0000313" key="2">
    <source>
        <dbReference type="Proteomes" id="UP000308528"/>
    </source>
</evidence>
<dbReference type="AlphaFoldDB" id="A0A4V3XLQ8"/>
<dbReference type="OrthoDB" id="596403at2"/>
<reference evidence="1 2" key="1">
    <citation type="submission" date="2019-04" db="EMBL/GenBank/DDBJ databases">
        <title>Lewinella litorea sp. nov., isolated from a marine sand.</title>
        <authorList>
            <person name="Yoon J.-H."/>
        </authorList>
    </citation>
    <scope>NUCLEOTIDE SEQUENCE [LARGE SCALE GENOMIC DNA]</scope>
    <source>
        <strain evidence="1 2">HSMS-39</strain>
    </source>
</reference>
<organism evidence="1 2">
    <name type="scientific">Neolewinella litorea</name>
    <dbReference type="NCBI Taxonomy" id="2562452"/>
    <lineage>
        <taxon>Bacteria</taxon>
        <taxon>Pseudomonadati</taxon>
        <taxon>Bacteroidota</taxon>
        <taxon>Saprospiria</taxon>
        <taxon>Saprospirales</taxon>
        <taxon>Lewinellaceae</taxon>
        <taxon>Neolewinella</taxon>
    </lineage>
</organism>
<dbReference type="EMBL" id="SRSF01000001">
    <property type="protein sequence ID" value="THH41533.1"/>
    <property type="molecule type" value="Genomic_DNA"/>
</dbReference>
<dbReference type="GO" id="GO:0090313">
    <property type="term" value="P:regulation of protein targeting to membrane"/>
    <property type="evidence" value="ECO:0007669"/>
    <property type="project" value="TreeGrafter"/>
</dbReference>
<dbReference type="RefSeq" id="WP_136456376.1">
    <property type="nucleotide sequence ID" value="NZ_SRSF01000001.1"/>
</dbReference>
<evidence type="ECO:0000313" key="1">
    <source>
        <dbReference type="EMBL" id="THH41533.1"/>
    </source>
</evidence>
<dbReference type="InterPro" id="IPR052894">
    <property type="entry name" value="AsmA-related"/>
</dbReference>
<sequence>MTLAKRLLIGLSLVLVLVVGALLLAPIIFKDKIVANVKSALNESLEAEVDFADAEVSFLRSFPDIALTVDRYSVVGIDTFAGLPLIRGEQARIDLGFWSVLAGNGNYNIDAVVLDRPDVNLLVLSPELANYLIVPETDESDVSTDSQENSAQITLDYFEINGGKLIYDDRTTETYVKLAGLDATGQGDFTASVFDVVTNARADAFTLVQGGLTYLDEVNMTAEGTVNVNADELRYTFTDADVTLNELALVVDGSIDLEENDDIQFDLAYEAPANDFRQLWSLIPSAYTEGFERVQTGGTFTLNGTVSGIYNGETETYPAFTVNSEVNDGSVQYPGRPVGITGIDAALSVESPASDLDRLVVNLPRFNFTLGGDPFRGSFRLATPLSDPAVDARLDGTLDLGKWASAIPLEGVSELAGRIVADITADGVRQSALEAGRYADVNLSGNVLVSNLVYAAEGTPPVRIAQARADFSPQFVELQQFTANLGRSDLSATGRIDNILAYFSPEQTMRGSLTLRSNFFDADEWAPAEADTTLSTPAELNAGQAAADTEVFDRFDFDIDAEVEELTYGEYRPTGLRVVGNVKPNRLVINSAAATLDESSFTGMGTVSNLFDYTFGDGILTGQLNLRSGFFNVNDFMAEESPSSASSPSNATAAESSAVIPVPRNINLAVDVQADRVQYTDITMNNVAGQLVVRDGAILFQDGRANLLGGAMGFNGAYDTAEGDEPVFRFSYDMDNLDFSQAFSALNTFSILAPVGKFISGNFSSEMVMEGRLGPDLLPQLNSIDAKGLLRTAEARIASFKPLQVIGSALNVKELRGNAMLRDIIAAFAVNDGTVTVDPFDFKLAGITMTMGGTHGLNTDMDYRIRAAVPRAMIEGNLVAGAALGALDKLAGQAGKLGLNLTPGDTLNLNITLTGSMSDPRAGVDLLGKSGSGGNTSVAGTVTDAVRDRLTEEVTSRTDSLRGIAENRANTFRDSLAAQANNQARQLEEQAANRLKDALGVKRDSAGTAADSLKLPNVGRDAVEDVKKELEKFNPFKRKKSGGGGGS</sequence>
<evidence type="ECO:0008006" key="3">
    <source>
        <dbReference type="Google" id="ProtNLM"/>
    </source>
</evidence>
<dbReference type="PANTHER" id="PTHR30441:SF8">
    <property type="entry name" value="DUF748 DOMAIN-CONTAINING PROTEIN"/>
    <property type="match status" value="1"/>
</dbReference>
<gene>
    <name evidence="1" type="ORF">E4021_02765</name>
</gene>
<comment type="caution">
    <text evidence="1">The sequence shown here is derived from an EMBL/GenBank/DDBJ whole genome shotgun (WGS) entry which is preliminary data.</text>
</comment>
<keyword evidence="2" id="KW-1185">Reference proteome</keyword>
<dbReference type="PANTHER" id="PTHR30441">
    <property type="entry name" value="DUF748 DOMAIN-CONTAINING PROTEIN"/>
    <property type="match status" value="1"/>
</dbReference>
<accession>A0A4V3XLQ8</accession>